<dbReference type="OrthoDB" id="435799at2759"/>
<dbReference type="AlphaFoldDB" id="A0A812J0G0"/>
<dbReference type="Proteomes" id="UP000604046">
    <property type="component" value="Unassembled WGS sequence"/>
</dbReference>
<dbReference type="EMBL" id="CAJNDS010000324">
    <property type="protein sequence ID" value="CAE7192246.1"/>
    <property type="molecule type" value="Genomic_DNA"/>
</dbReference>
<accession>A0A812J0G0</accession>
<reference evidence="1" key="1">
    <citation type="submission" date="2021-02" db="EMBL/GenBank/DDBJ databases">
        <authorList>
            <person name="Dougan E. K."/>
            <person name="Rhodes N."/>
            <person name="Thang M."/>
            <person name="Chan C."/>
        </authorList>
    </citation>
    <scope>NUCLEOTIDE SEQUENCE</scope>
</reference>
<organism evidence="1 2">
    <name type="scientific">Symbiodinium natans</name>
    <dbReference type="NCBI Taxonomy" id="878477"/>
    <lineage>
        <taxon>Eukaryota</taxon>
        <taxon>Sar</taxon>
        <taxon>Alveolata</taxon>
        <taxon>Dinophyceae</taxon>
        <taxon>Suessiales</taxon>
        <taxon>Symbiodiniaceae</taxon>
        <taxon>Symbiodinium</taxon>
    </lineage>
</organism>
<name>A0A812J0G0_9DINO</name>
<evidence type="ECO:0000313" key="1">
    <source>
        <dbReference type="EMBL" id="CAE7192246.1"/>
    </source>
</evidence>
<sequence>MELLKPLTLQARCSVWESLAGGLAFQSSLSSKSTLPAHHYIGKPNVMVSHCWSSPYTQLMAILKRHDENTNKNNFFWIDIFSMNQHDFADLSGVHPSDGVQRTASVYDTMLQALTRSIEVPGRMLLALLPHQHPALLSRAWCLYEIYIAWKVGAEVYCGFVPDAERSVKRSLLEDETLIQEVLDSVDAEKSQATVQSDREMIMDFISAAGVERFNAFVREQLEASLRMVAVTTLLNVSVGDEVESDPCSPCSPSSDLTRSQFVHADIAFHSEEEVFST</sequence>
<keyword evidence="2" id="KW-1185">Reference proteome</keyword>
<proteinExistence type="predicted"/>
<evidence type="ECO:0000313" key="2">
    <source>
        <dbReference type="Proteomes" id="UP000604046"/>
    </source>
</evidence>
<comment type="caution">
    <text evidence="1">The sequence shown here is derived from an EMBL/GenBank/DDBJ whole genome shotgun (WGS) entry which is preliminary data.</text>
</comment>
<protein>
    <submittedName>
        <fullName evidence="1">Uncharacterized protein</fullName>
    </submittedName>
</protein>
<gene>
    <name evidence="1" type="ORF">SNAT2548_LOCUS5127</name>
</gene>